<sequence length="78" mass="8538">MDRWQIEPMERGGGQGGRMEGCGVCREAERRKVWEDVRYGEVSGGKGGRGRVECRKGLRRGSIPGVVSNNSAMLAVKT</sequence>
<keyword evidence="3" id="KW-1185">Reference proteome</keyword>
<accession>A0AAV4AHH3</accession>
<evidence type="ECO:0000313" key="2">
    <source>
        <dbReference type="EMBL" id="GFO10631.1"/>
    </source>
</evidence>
<feature type="region of interest" description="Disordered" evidence="1">
    <location>
        <begin position="1"/>
        <end position="21"/>
    </location>
</feature>
<feature type="compositionally biased region" description="Basic and acidic residues" evidence="1">
    <location>
        <begin position="1"/>
        <end position="10"/>
    </location>
</feature>
<gene>
    <name evidence="2" type="ORF">PoB_003713600</name>
</gene>
<protein>
    <submittedName>
        <fullName evidence="2">Uncharacterized protein</fullName>
    </submittedName>
</protein>
<dbReference type="Proteomes" id="UP000735302">
    <property type="component" value="Unassembled WGS sequence"/>
</dbReference>
<proteinExistence type="predicted"/>
<evidence type="ECO:0000313" key="3">
    <source>
        <dbReference type="Proteomes" id="UP000735302"/>
    </source>
</evidence>
<reference evidence="2 3" key="1">
    <citation type="journal article" date="2021" name="Elife">
        <title>Chloroplast acquisition without the gene transfer in kleptoplastic sea slugs, Plakobranchus ocellatus.</title>
        <authorList>
            <person name="Maeda T."/>
            <person name="Takahashi S."/>
            <person name="Yoshida T."/>
            <person name="Shimamura S."/>
            <person name="Takaki Y."/>
            <person name="Nagai Y."/>
            <person name="Toyoda A."/>
            <person name="Suzuki Y."/>
            <person name="Arimoto A."/>
            <person name="Ishii H."/>
            <person name="Satoh N."/>
            <person name="Nishiyama T."/>
            <person name="Hasebe M."/>
            <person name="Maruyama T."/>
            <person name="Minagawa J."/>
            <person name="Obokata J."/>
            <person name="Shigenobu S."/>
        </authorList>
    </citation>
    <scope>NUCLEOTIDE SEQUENCE [LARGE SCALE GENOMIC DNA]</scope>
</reference>
<comment type="caution">
    <text evidence="2">The sequence shown here is derived from an EMBL/GenBank/DDBJ whole genome shotgun (WGS) entry which is preliminary data.</text>
</comment>
<feature type="compositionally biased region" description="Gly residues" evidence="1">
    <location>
        <begin position="11"/>
        <end position="20"/>
    </location>
</feature>
<dbReference type="EMBL" id="BLXT01004186">
    <property type="protein sequence ID" value="GFO10631.1"/>
    <property type="molecule type" value="Genomic_DNA"/>
</dbReference>
<evidence type="ECO:0000256" key="1">
    <source>
        <dbReference type="SAM" id="MobiDB-lite"/>
    </source>
</evidence>
<organism evidence="2 3">
    <name type="scientific">Plakobranchus ocellatus</name>
    <dbReference type="NCBI Taxonomy" id="259542"/>
    <lineage>
        <taxon>Eukaryota</taxon>
        <taxon>Metazoa</taxon>
        <taxon>Spiralia</taxon>
        <taxon>Lophotrochozoa</taxon>
        <taxon>Mollusca</taxon>
        <taxon>Gastropoda</taxon>
        <taxon>Heterobranchia</taxon>
        <taxon>Euthyneura</taxon>
        <taxon>Panpulmonata</taxon>
        <taxon>Sacoglossa</taxon>
        <taxon>Placobranchoidea</taxon>
        <taxon>Plakobranchidae</taxon>
        <taxon>Plakobranchus</taxon>
    </lineage>
</organism>
<name>A0AAV4AHH3_9GAST</name>
<dbReference type="AlphaFoldDB" id="A0AAV4AHH3"/>